<comment type="function">
    <text evidence="5">This protein is involved in the repair of mismatches in DNA. It is required for dam-dependent methyl-directed DNA mismatch repair. May act as a 'molecular matchmaker', a protein that promotes the formation of a stable complex between two or more DNA-binding proteins in an ATP-dependent manner without itself being part of a final effector complex.</text>
</comment>
<dbReference type="NCBIfam" id="NF000949">
    <property type="entry name" value="PRK00095.1-2"/>
    <property type="match status" value="1"/>
</dbReference>
<gene>
    <name evidence="5" type="primary">mutL</name>
    <name evidence="8" type="ORF">EV699_1277</name>
</gene>
<dbReference type="Pfam" id="PF08676">
    <property type="entry name" value="MutL_C"/>
    <property type="match status" value="1"/>
</dbReference>
<dbReference type="OrthoDB" id="9763467at2"/>
<dbReference type="GO" id="GO:0016887">
    <property type="term" value="F:ATP hydrolysis activity"/>
    <property type="evidence" value="ECO:0007669"/>
    <property type="project" value="InterPro"/>
</dbReference>
<feature type="domain" description="MutL C-terminal dimerisation" evidence="6">
    <location>
        <begin position="415"/>
        <end position="558"/>
    </location>
</feature>
<dbReference type="SMART" id="SM01340">
    <property type="entry name" value="DNA_mis_repair"/>
    <property type="match status" value="1"/>
</dbReference>
<evidence type="ECO:0000256" key="4">
    <source>
        <dbReference type="ARBA" id="ARBA00023204"/>
    </source>
</evidence>
<dbReference type="PANTHER" id="PTHR10073">
    <property type="entry name" value="DNA MISMATCH REPAIR PROTEIN MLH, PMS, MUTL"/>
    <property type="match status" value="1"/>
</dbReference>
<keyword evidence="4 5" id="KW-0234">DNA repair</keyword>
<dbReference type="Proteomes" id="UP000295765">
    <property type="component" value="Unassembled WGS sequence"/>
</dbReference>
<dbReference type="RefSeq" id="WP_132545494.1">
    <property type="nucleotide sequence ID" value="NZ_SLWY01000027.1"/>
</dbReference>
<dbReference type="EMBL" id="SLWY01000027">
    <property type="protein sequence ID" value="TCO76968.1"/>
    <property type="molecule type" value="Genomic_DNA"/>
</dbReference>
<dbReference type="AlphaFoldDB" id="A0A4R2L331"/>
<evidence type="ECO:0000259" key="6">
    <source>
        <dbReference type="SMART" id="SM00853"/>
    </source>
</evidence>
<dbReference type="FunFam" id="3.30.230.10:FF:000013">
    <property type="entry name" value="DNA mismatch repair endonuclease MutL"/>
    <property type="match status" value="1"/>
</dbReference>
<evidence type="ECO:0000259" key="7">
    <source>
        <dbReference type="SMART" id="SM01340"/>
    </source>
</evidence>
<keyword evidence="3 5" id="KW-0227">DNA damage</keyword>
<dbReference type="InterPro" id="IPR002099">
    <property type="entry name" value="MutL/Mlh/PMS"/>
</dbReference>
<dbReference type="SUPFAM" id="SSF118116">
    <property type="entry name" value="DNA mismatch repair protein MutL"/>
    <property type="match status" value="1"/>
</dbReference>
<dbReference type="SMART" id="SM00853">
    <property type="entry name" value="MutL_C"/>
    <property type="match status" value="1"/>
</dbReference>
<dbReference type="InterPro" id="IPR013507">
    <property type="entry name" value="DNA_mismatch_S5_2-like"/>
</dbReference>
<dbReference type="SUPFAM" id="SSF55874">
    <property type="entry name" value="ATPase domain of HSP90 chaperone/DNA topoisomerase II/histidine kinase"/>
    <property type="match status" value="1"/>
</dbReference>
<feature type="domain" description="DNA mismatch repair protein S5" evidence="7">
    <location>
        <begin position="212"/>
        <end position="330"/>
    </location>
</feature>
<dbReference type="InterPro" id="IPR020568">
    <property type="entry name" value="Ribosomal_Su5_D2-typ_SF"/>
</dbReference>
<dbReference type="FunFam" id="3.30.565.10:FF:000003">
    <property type="entry name" value="DNA mismatch repair endonuclease MutL"/>
    <property type="match status" value="1"/>
</dbReference>
<dbReference type="Gene3D" id="3.30.1370.100">
    <property type="entry name" value="MutL, C-terminal domain, regulatory subdomain"/>
    <property type="match status" value="1"/>
</dbReference>
<dbReference type="GO" id="GO:0005524">
    <property type="term" value="F:ATP binding"/>
    <property type="evidence" value="ECO:0007669"/>
    <property type="project" value="InterPro"/>
</dbReference>
<dbReference type="Pfam" id="PF01119">
    <property type="entry name" value="DNA_mis_repair"/>
    <property type="match status" value="1"/>
</dbReference>
<dbReference type="InterPro" id="IPR037198">
    <property type="entry name" value="MutL_C_sf"/>
</dbReference>
<dbReference type="NCBIfam" id="TIGR00585">
    <property type="entry name" value="mutl"/>
    <property type="match status" value="1"/>
</dbReference>
<dbReference type="InterPro" id="IPR042120">
    <property type="entry name" value="MutL_C_dimsub"/>
</dbReference>
<dbReference type="Pfam" id="PF13589">
    <property type="entry name" value="HATPase_c_3"/>
    <property type="match status" value="1"/>
</dbReference>
<protein>
    <recommendedName>
        <fullName evidence="2 5">DNA mismatch repair protein MutL</fullName>
    </recommendedName>
</protein>
<dbReference type="PROSITE" id="PS00058">
    <property type="entry name" value="DNA_MISMATCH_REPAIR_1"/>
    <property type="match status" value="1"/>
</dbReference>
<name>A0A4R2L331_9GAMM</name>
<organism evidence="8 9">
    <name type="scientific">Plasticicumulans lactativorans</name>
    <dbReference type="NCBI Taxonomy" id="1133106"/>
    <lineage>
        <taxon>Bacteria</taxon>
        <taxon>Pseudomonadati</taxon>
        <taxon>Pseudomonadota</taxon>
        <taxon>Gammaproteobacteria</taxon>
        <taxon>Candidatus Competibacteraceae</taxon>
        <taxon>Plasticicumulans</taxon>
    </lineage>
</organism>
<reference evidence="8 9" key="1">
    <citation type="submission" date="2019-03" db="EMBL/GenBank/DDBJ databases">
        <title>Genomic Encyclopedia of Type Strains, Phase IV (KMG-IV): sequencing the most valuable type-strain genomes for metagenomic binning, comparative biology and taxonomic classification.</title>
        <authorList>
            <person name="Goeker M."/>
        </authorList>
    </citation>
    <scope>NUCLEOTIDE SEQUENCE [LARGE SCALE GENOMIC DNA]</scope>
    <source>
        <strain evidence="8 9">DSM 25287</strain>
    </source>
</reference>
<keyword evidence="9" id="KW-1185">Reference proteome</keyword>
<dbReference type="GO" id="GO:0006298">
    <property type="term" value="P:mismatch repair"/>
    <property type="evidence" value="ECO:0007669"/>
    <property type="project" value="UniProtKB-UniRule"/>
</dbReference>
<evidence type="ECO:0000256" key="2">
    <source>
        <dbReference type="ARBA" id="ARBA00021975"/>
    </source>
</evidence>
<dbReference type="InterPro" id="IPR036890">
    <property type="entry name" value="HATPase_C_sf"/>
</dbReference>
<comment type="caution">
    <text evidence="8">The sequence shown here is derived from an EMBL/GenBank/DDBJ whole genome shotgun (WGS) entry which is preliminary data.</text>
</comment>
<dbReference type="CDD" id="cd03482">
    <property type="entry name" value="MutL_Trans_MutL"/>
    <property type="match status" value="1"/>
</dbReference>
<dbReference type="InterPro" id="IPR014762">
    <property type="entry name" value="DNA_mismatch_repair_CS"/>
</dbReference>
<dbReference type="SUPFAM" id="SSF54211">
    <property type="entry name" value="Ribosomal protein S5 domain 2-like"/>
    <property type="match status" value="1"/>
</dbReference>
<dbReference type="PANTHER" id="PTHR10073:SF12">
    <property type="entry name" value="DNA MISMATCH REPAIR PROTEIN MLH1"/>
    <property type="match status" value="1"/>
</dbReference>
<evidence type="ECO:0000313" key="9">
    <source>
        <dbReference type="Proteomes" id="UP000295765"/>
    </source>
</evidence>
<dbReference type="CDD" id="cd16926">
    <property type="entry name" value="HATPase_MutL-MLH-PMS-like"/>
    <property type="match status" value="1"/>
</dbReference>
<dbReference type="Gene3D" id="3.30.1540.20">
    <property type="entry name" value="MutL, C-terminal domain, dimerisation subdomain"/>
    <property type="match status" value="1"/>
</dbReference>
<dbReference type="InterPro" id="IPR020667">
    <property type="entry name" value="DNA_mismatch_repair_MutL"/>
</dbReference>
<dbReference type="InterPro" id="IPR042121">
    <property type="entry name" value="MutL_C_regsub"/>
</dbReference>
<dbReference type="Gene3D" id="3.30.230.10">
    <property type="match status" value="1"/>
</dbReference>
<evidence type="ECO:0000313" key="8">
    <source>
        <dbReference type="EMBL" id="TCO76968.1"/>
    </source>
</evidence>
<evidence type="ECO:0000256" key="1">
    <source>
        <dbReference type="ARBA" id="ARBA00006082"/>
    </source>
</evidence>
<dbReference type="GO" id="GO:0030983">
    <property type="term" value="F:mismatched DNA binding"/>
    <property type="evidence" value="ECO:0007669"/>
    <property type="project" value="InterPro"/>
</dbReference>
<sequence length="602" mass="64719">MRIRRLPPELINQIAAGEVVERPASVLKELLENSLDAGCTRIEVEVEQGGVRLIRVRDDGGGIAREDLAAALSSHSTSKIASFDDLVHVASLGFRGEALPSIASVSRLTLTSRTAGEASGWRLAGDGRETPCVPEPAAHPPGTTVEVRDLFYNTPARRKFLKSERTEFAHLDEALRRIALARADVALTLSHNGRALLRLPAASERSGEERRIAELCGADFIAQALHLDQQAAGLRLRGWVGLPTASRAQADAQYFFVNGRAVRDRLVAHAVRQAYQDVLFHGRHPAFVLFLALDPALVDVNAHPAKHEVRFREARLVHDFLFRTLHEVLATTRPGSAATAPLPAVPSPAAMAEAPAAAAGAAVPAWRPSPASQQRLGLDVRESVAAYARLHPPVAAAEPATVAAADGEVPPLGYALAQLHGIYILAENATGLVLVDMHAAHERITYERLKQAHAAEGIRAQPLLVPHVFAASAREVDVVETAAAALAEFGLELAVLGPERVVVRQLPAILAGADPEALVRAVLADLIEHGASRRVGEAIDELLATFACHGAVRANRRLTLAEMNALLRDMERTARADQCNHGRPTWVQLGLGELDRLFLRGR</sequence>
<accession>A0A4R2L331</accession>
<evidence type="ECO:0000256" key="5">
    <source>
        <dbReference type="HAMAP-Rule" id="MF_00149"/>
    </source>
</evidence>
<dbReference type="HAMAP" id="MF_00149">
    <property type="entry name" value="DNA_mis_repair"/>
    <property type="match status" value="1"/>
</dbReference>
<dbReference type="GO" id="GO:0140664">
    <property type="term" value="F:ATP-dependent DNA damage sensor activity"/>
    <property type="evidence" value="ECO:0007669"/>
    <property type="project" value="InterPro"/>
</dbReference>
<dbReference type="GO" id="GO:0032300">
    <property type="term" value="C:mismatch repair complex"/>
    <property type="evidence" value="ECO:0007669"/>
    <property type="project" value="InterPro"/>
</dbReference>
<dbReference type="InterPro" id="IPR038973">
    <property type="entry name" value="MutL/Mlh/Pms-like"/>
</dbReference>
<proteinExistence type="inferred from homology"/>
<dbReference type="Gene3D" id="3.30.565.10">
    <property type="entry name" value="Histidine kinase-like ATPase, C-terminal domain"/>
    <property type="match status" value="1"/>
</dbReference>
<dbReference type="InterPro" id="IPR014790">
    <property type="entry name" value="MutL_C"/>
</dbReference>
<comment type="similarity">
    <text evidence="1 5">Belongs to the DNA mismatch repair MutL/HexB family.</text>
</comment>
<evidence type="ECO:0000256" key="3">
    <source>
        <dbReference type="ARBA" id="ARBA00022763"/>
    </source>
</evidence>
<dbReference type="InterPro" id="IPR014721">
    <property type="entry name" value="Ribsml_uS5_D2-typ_fold_subgr"/>
</dbReference>